<evidence type="ECO:0008006" key="4">
    <source>
        <dbReference type="Google" id="ProtNLM"/>
    </source>
</evidence>
<keyword evidence="1" id="KW-1133">Transmembrane helix</keyword>
<dbReference type="InterPro" id="IPR025363">
    <property type="entry name" value="DUF4267"/>
</dbReference>
<reference evidence="2" key="1">
    <citation type="journal article" date="2014" name="Int. J. Syst. Evol. Microbiol.">
        <title>Complete genome sequence of Corynebacterium casei LMG S-19264T (=DSM 44701T), isolated from a smear-ripened cheese.</title>
        <authorList>
            <consortium name="US DOE Joint Genome Institute (JGI-PGF)"/>
            <person name="Walter F."/>
            <person name="Albersmeier A."/>
            <person name="Kalinowski J."/>
            <person name="Ruckert C."/>
        </authorList>
    </citation>
    <scope>NUCLEOTIDE SEQUENCE</scope>
    <source>
        <strain evidence="2">CGMCC 4.7306</strain>
    </source>
</reference>
<reference evidence="2" key="2">
    <citation type="submission" date="2020-09" db="EMBL/GenBank/DDBJ databases">
        <authorList>
            <person name="Sun Q."/>
            <person name="Zhou Y."/>
        </authorList>
    </citation>
    <scope>NUCLEOTIDE SEQUENCE</scope>
    <source>
        <strain evidence="2">CGMCC 4.7306</strain>
    </source>
</reference>
<keyword evidence="3" id="KW-1185">Reference proteome</keyword>
<evidence type="ECO:0000313" key="3">
    <source>
        <dbReference type="Proteomes" id="UP000613840"/>
    </source>
</evidence>
<name>A0A917SFM3_9ACTN</name>
<keyword evidence="1" id="KW-0812">Transmembrane</keyword>
<dbReference type="RefSeq" id="WP_188897071.1">
    <property type="nucleotide sequence ID" value="NZ_BMMZ01000012.1"/>
</dbReference>
<evidence type="ECO:0000313" key="2">
    <source>
        <dbReference type="EMBL" id="GGL77066.1"/>
    </source>
</evidence>
<accession>A0A917SFM3</accession>
<sequence>MHLIGLILVWLPCVMIIYVGIMYLLKNQANAAGFGLPNLPDPPARGWWQLKGVRDIASGIAPILVMFVQPAALPWVFMVETLIPIGDMSVVLANHGSRARALGVHGLTAAVMIIAVVLLWLG</sequence>
<keyword evidence="1" id="KW-0472">Membrane</keyword>
<organism evidence="2 3">
    <name type="scientific">Microlunatus endophyticus</name>
    <dbReference type="NCBI Taxonomy" id="1716077"/>
    <lineage>
        <taxon>Bacteria</taxon>
        <taxon>Bacillati</taxon>
        <taxon>Actinomycetota</taxon>
        <taxon>Actinomycetes</taxon>
        <taxon>Propionibacteriales</taxon>
        <taxon>Propionibacteriaceae</taxon>
        <taxon>Microlunatus</taxon>
    </lineage>
</organism>
<proteinExistence type="predicted"/>
<feature type="transmembrane region" description="Helical" evidence="1">
    <location>
        <begin position="99"/>
        <end position="121"/>
    </location>
</feature>
<protein>
    <recommendedName>
        <fullName evidence="4">DUF4267 domain-containing protein</fullName>
    </recommendedName>
</protein>
<dbReference type="AlphaFoldDB" id="A0A917SFM3"/>
<evidence type="ECO:0000256" key="1">
    <source>
        <dbReference type="SAM" id="Phobius"/>
    </source>
</evidence>
<dbReference type="Proteomes" id="UP000613840">
    <property type="component" value="Unassembled WGS sequence"/>
</dbReference>
<feature type="transmembrane region" description="Helical" evidence="1">
    <location>
        <begin position="6"/>
        <end position="25"/>
    </location>
</feature>
<dbReference type="Pfam" id="PF14087">
    <property type="entry name" value="DUF4267"/>
    <property type="match status" value="1"/>
</dbReference>
<comment type="caution">
    <text evidence="2">The sequence shown here is derived from an EMBL/GenBank/DDBJ whole genome shotgun (WGS) entry which is preliminary data.</text>
</comment>
<feature type="transmembrane region" description="Helical" evidence="1">
    <location>
        <begin position="56"/>
        <end position="79"/>
    </location>
</feature>
<gene>
    <name evidence="2" type="ORF">GCM10011575_39130</name>
</gene>
<dbReference type="EMBL" id="BMMZ01000012">
    <property type="protein sequence ID" value="GGL77066.1"/>
    <property type="molecule type" value="Genomic_DNA"/>
</dbReference>